<dbReference type="AlphaFoldDB" id="A0A915C0K0"/>
<dbReference type="WBParaSite" id="PgR076_g002_t01">
    <property type="protein sequence ID" value="PgR076_g002_t01"/>
    <property type="gene ID" value="PgR076_g002"/>
</dbReference>
<accession>A0A915C0K0</accession>
<keyword evidence="1" id="KW-0812">Transmembrane</keyword>
<protein>
    <submittedName>
        <fullName evidence="3">G-protein coupled receptors family 1 profile domain-containing protein</fullName>
    </submittedName>
</protein>
<name>A0A915C0K0_PARUN</name>
<evidence type="ECO:0000313" key="2">
    <source>
        <dbReference type="Proteomes" id="UP000887569"/>
    </source>
</evidence>
<keyword evidence="1" id="KW-0472">Membrane</keyword>
<sequence>MRNPFVIEMKAVCRIRHHLVFSYSPFYAAVQAFGAIWIFLVNNEVDISAGIRMKRSELSSFDQNRFFDLFLCVVRRSSC</sequence>
<proteinExistence type="predicted"/>
<keyword evidence="1" id="KW-1133">Transmembrane helix</keyword>
<evidence type="ECO:0000256" key="1">
    <source>
        <dbReference type="SAM" id="Phobius"/>
    </source>
</evidence>
<organism evidence="2 3">
    <name type="scientific">Parascaris univalens</name>
    <name type="common">Nematode worm</name>
    <dbReference type="NCBI Taxonomy" id="6257"/>
    <lineage>
        <taxon>Eukaryota</taxon>
        <taxon>Metazoa</taxon>
        <taxon>Ecdysozoa</taxon>
        <taxon>Nematoda</taxon>
        <taxon>Chromadorea</taxon>
        <taxon>Rhabditida</taxon>
        <taxon>Spirurina</taxon>
        <taxon>Ascaridomorpha</taxon>
        <taxon>Ascaridoidea</taxon>
        <taxon>Ascarididae</taxon>
        <taxon>Parascaris</taxon>
    </lineage>
</organism>
<evidence type="ECO:0000313" key="3">
    <source>
        <dbReference type="WBParaSite" id="PgR076_g002_t01"/>
    </source>
</evidence>
<reference evidence="3" key="1">
    <citation type="submission" date="2022-11" db="UniProtKB">
        <authorList>
            <consortium name="WormBaseParasite"/>
        </authorList>
    </citation>
    <scope>IDENTIFICATION</scope>
</reference>
<dbReference type="Proteomes" id="UP000887569">
    <property type="component" value="Unplaced"/>
</dbReference>
<feature type="transmembrane region" description="Helical" evidence="1">
    <location>
        <begin position="20"/>
        <end position="40"/>
    </location>
</feature>
<keyword evidence="2" id="KW-1185">Reference proteome</keyword>